<evidence type="ECO:0000313" key="1">
    <source>
        <dbReference type="EMBL" id="PTX08105.1"/>
    </source>
</evidence>
<dbReference type="Proteomes" id="UP000243985">
    <property type="component" value="Unassembled WGS sequence"/>
</dbReference>
<protein>
    <recommendedName>
        <fullName evidence="3">Oxidase</fullName>
    </recommendedName>
</protein>
<gene>
    <name evidence="1" type="ORF">C8P65_102147</name>
</gene>
<dbReference type="GeneID" id="84580121"/>
<evidence type="ECO:0008006" key="3">
    <source>
        <dbReference type="Google" id="ProtNLM"/>
    </source>
</evidence>
<dbReference type="AlphaFoldDB" id="A0A2T5XXA7"/>
<sequence>MKDILIDEGNDLRLLAGDFEVGYSDNQQQKAILTTEKGEWKEHPEVGVGISQMLADDLYTETLIEIKKQLEYDGMQINDVALQEGGKLLIDGTYNNN</sequence>
<dbReference type="EMBL" id="QBKG01000002">
    <property type="protein sequence ID" value="PTX08105.1"/>
    <property type="molecule type" value="Genomic_DNA"/>
</dbReference>
<organism evidence="1 2">
    <name type="scientific">Capnocytophaga leadbetteri</name>
    <dbReference type="NCBI Taxonomy" id="327575"/>
    <lineage>
        <taxon>Bacteria</taxon>
        <taxon>Pseudomonadati</taxon>
        <taxon>Bacteroidota</taxon>
        <taxon>Flavobacteriia</taxon>
        <taxon>Flavobacteriales</taxon>
        <taxon>Flavobacteriaceae</taxon>
        <taxon>Capnocytophaga</taxon>
    </lineage>
</organism>
<name>A0A2T5XXA7_9FLAO</name>
<accession>A0A2T5XXA7</accession>
<evidence type="ECO:0000313" key="2">
    <source>
        <dbReference type="Proteomes" id="UP000243985"/>
    </source>
</evidence>
<comment type="caution">
    <text evidence="1">The sequence shown here is derived from an EMBL/GenBank/DDBJ whole genome shotgun (WGS) entry which is preliminary data.</text>
</comment>
<dbReference type="RefSeq" id="WP_107781400.1">
    <property type="nucleotide sequence ID" value="NZ_CAUUXC010000043.1"/>
</dbReference>
<reference evidence="1 2" key="1">
    <citation type="submission" date="2018-04" db="EMBL/GenBank/DDBJ databases">
        <title>Genomic Encyclopedia of Archaeal and Bacterial Type Strains, Phase II (KMG-II): from individual species to whole genera.</title>
        <authorList>
            <person name="Goeker M."/>
        </authorList>
    </citation>
    <scope>NUCLEOTIDE SEQUENCE [LARGE SCALE GENOMIC DNA]</scope>
    <source>
        <strain evidence="1 2">DSM 22902</strain>
    </source>
</reference>
<proteinExistence type="predicted"/>